<feature type="region of interest" description="Disordered" evidence="2">
    <location>
        <begin position="2448"/>
        <end position="2490"/>
    </location>
</feature>
<dbReference type="Proteomes" id="UP000019132">
    <property type="component" value="Unassembled WGS sequence"/>
</dbReference>
<dbReference type="GO" id="GO:0005509">
    <property type="term" value="F:calcium ion binding"/>
    <property type="evidence" value="ECO:0007669"/>
    <property type="project" value="InterPro"/>
</dbReference>
<dbReference type="EMBL" id="GL376612">
    <property type="status" value="NOT_ANNOTATED_CDS"/>
    <property type="molecule type" value="Genomic_DNA"/>
</dbReference>
<dbReference type="PANTHER" id="PTHR20875:SF0">
    <property type="entry name" value="GH12158P"/>
    <property type="match status" value="1"/>
</dbReference>
<dbReference type="PANTHER" id="PTHR20875">
    <property type="entry name" value="EF-HAND CALCIUM-BINDING DOMAIN-CONTAINING PROTEIN 6-RELATED"/>
    <property type="match status" value="1"/>
</dbReference>
<dbReference type="PROSITE" id="PS00018">
    <property type="entry name" value="EF_HAND_1"/>
    <property type="match status" value="4"/>
</dbReference>
<dbReference type="HOGENOM" id="CLU_000861_0_0_1"/>
<dbReference type="InterPro" id="IPR057207">
    <property type="entry name" value="FBXL15_LRR"/>
</dbReference>
<proteinExistence type="predicted"/>
<feature type="domain" description="EF-hand" evidence="3">
    <location>
        <begin position="1668"/>
        <end position="1703"/>
    </location>
</feature>
<feature type="compositionally biased region" description="Polar residues" evidence="2">
    <location>
        <begin position="33"/>
        <end position="45"/>
    </location>
</feature>
<feature type="compositionally biased region" description="Polar residues" evidence="2">
    <location>
        <begin position="2034"/>
        <end position="2043"/>
    </location>
</feature>
<dbReference type="InterPro" id="IPR032675">
    <property type="entry name" value="LRR_dom_sf"/>
</dbReference>
<evidence type="ECO:0000256" key="2">
    <source>
        <dbReference type="SAM" id="MobiDB-lite"/>
    </source>
</evidence>
<keyword evidence="1" id="KW-0106">Calcium</keyword>
<dbReference type="Gene3D" id="3.80.10.10">
    <property type="entry name" value="Ribonuclease Inhibitor"/>
    <property type="match status" value="3"/>
</dbReference>
<feature type="region of interest" description="Disordered" evidence="2">
    <location>
        <begin position="1749"/>
        <end position="1793"/>
    </location>
</feature>
<feature type="compositionally biased region" description="Acidic residues" evidence="2">
    <location>
        <begin position="1911"/>
        <end position="1926"/>
    </location>
</feature>
<dbReference type="InParanoid" id="K3X5P9"/>
<feature type="region of interest" description="Disordered" evidence="2">
    <location>
        <begin position="2033"/>
        <end position="2066"/>
    </location>
</feature>
<dbReference type="STRING" id="431595.K3X5P9"/>
<feature type="domain" description="EF-hand" evidence="3">
    <location>
        <begin position="1351"/>
        <end position="1377"/>
    </location>
</feature>
<dbReference type="OMA" id="LMGCKLT"/>
<dbReference type="VEuPathDB" id="FungiDB:PYU1_G012522"/>
<organism evidence="4 5">
    <name type="scientific">Globisporangium ultimum (strain ATCC 200006 / CBS 805.95 / DAOM BR144)</name>
    <name type="common">Pythium ultimum</name>
    <dbReference type="NCBI Taxonomy" id="431595"/>
    <lineage>
        <taxon>Eukaryota</taxon>
        <taxon>Sar</taxon>
        <taxon>Stramenopiles</taxon>
        <taxon>Oomycota</taxon>
        <taxon>Peronosporomycetes</taxon>
        <taxon>Pythiales</taxon>
        <taxon>Pythiaceae</taxon>
        <taxon>Globisporangium</taxon>
    </lineage>
</organism>
<name>K3X5P9_GLOUD</name>
<dbReference type="SMART" id="SM00367">
    <property type="entry name" value="LRR_CC"/>
    <property type="match status" value="6"/>
</dbReference>
<evidence type="ECO:0000256" key="1">
    <source>
        <dbReference type="ARBA" id="ARBA00022837"/>
    </source>
</evidence>
<feature type="domain" description="EF-hand" evidence="3">
    <location>
        <begin position="2238"/>
        <end position="2273"/>
    </location>
</feature>
<feature type="domain" description="EF-hand" evidence="3">
    <location>
        <begin position="2089"/>
        <end position="2118"/>
    </location>
</feature>
<feature type="domain" description="EF-hand" evidence="3">
    <location>
        <begin position="1706"/>
        <end position="1741"/>
    </location>
</feature>
<dbReference type="eggNOG" id="KOG4341">
    <property type="taxonomic scope" value="Eukaryota"/>
</dbReference>
<dbReference type="InterPro" id="IPR052603">
    <property type="entry name" value="EFCB6"/>
</dbReference>
<dbReference type="InterPro" id="IPR002048">
    <property type="entry name" value="EF_hand_dom"/>
</dbReference>
<dbReference type="CDD" id="cd00051">
    <property type="entry name" value="EFh"/>
    <property type="match status" value="3"/>
</dbReference>
<feature type="region of interest" description="Disordered" evidence="2">
    <location>
        <begin position="2373"/>
        <end position="2400"/>
    </location>
</feature>
<dbReference type="InterPro" id="IPR006553">
    <property type="entry name" value="Leu-rich_rpt_Cys-con_subtyp"/>
</dbReference>
<evidence type="ECO:0000313" key="4">
    <source>
        <dbReference type="EnsemblProtists" id="PYU1_T012548"/>
    </source>
</evidence>
<keyword evidence="5" id="KW-1185">Reference proteome</keyword>
<feature type="compositionally biased region" description="Polar residues" evidence="2">
    <location>
        <begin position="2378"/>
        <end position="2388"/>
    </location>
</feature>
<dbReference type="EnsemblProtists" id="PYU1_T012548">
    <property type="protein sequence ID" value="PYU1_T012548"/>
    <property type="gene ID" value="PYU1_G012522"/>
</dbReference>
<reference evidence="5" key="2">
    <citation type="submission" date="2010-04" db="EMBL/GenBank/DDBJ databases">
        <authorList>
            <person name="Buell R."/>
            <person name="Hamilton J."/>
            <person name="Hostetler J."/>
        </authorList>
    </citation>
    <scope>NUCLEOTIDE SEQUENCE [LARGE SCALE GENOMIC DNA]</scope>
    <source>
        <strain evidence="5">DAOM:BR144</strain>
    </source>
</reference>
<dbReference type="SMART" id="SM00054">
    <property type="entry name" value="EFh"/>
    <property type="match status" value="9"/>
</dbReference>
<accession>K3X5P9</accession>
<evidence type="ECO:0000313" key="5">
    <source>
        <dbReference type="Proteomes" id="UP000019132"/>
    </source>
</evidence>
<feature type="region of interest" description="Disordered" evidence="2">
    <location>
        <begin position="2159"/>
        <end position="2209"/>
    </location>
</feature>
<dbReference type="InterPro" id="IPR011992">
    <property type="entry name" value="EF-hand-dom_pair"/>
</dbReference>
<evidence type="ECO:0000259" key="3">
    <source>
        <dbReference type="PROSITE" id="PS50222"/>
    </source>
</evidence>
<feature type="domain" description="EF-hand" evidence="3">
    <location>
        <begin position="1078"/>
        <end position="1113"/>
    </location>
</feature>
<dbReference type="Gene3D" id="1.10.238.10">
    <property type="entry name" value="EF-hand"/>
    <property type="match status" value="6"/>
</dbReference>
<protein>
    <recommendedName>
        <fullName evidence="3">EF-hand domain-containing protein</fullName>
    </recommendedName>
</protein>
<reference evidence="4" key="3">
    <citation type="submission" date="2015-02" db="UniProtKB">
        <authorList>
            <consortium name="EnsemblProtists"/>
        </authorList>
    </citation>
    <scope>IDENTIFICATION</scope>
    <source>
        <strain evidence="4">DAOM BR144</strain>
    </source>
</reference>
<feature type="compositionally biased region" description="Low complexity" evidence="2">
    <location>
        <begin position="2456"/>
        <end position="2465"/>
    </location>
</feature>
<dbReference type="InterPro" id="IPR018247">
    <property type="entry name" value="EF_Hand_1_Ca_BS"/>
</dbReference>
<dbReference type="SUPFAM" id="SSF52047">
    <property type="entry name" value="RNI-like"/>
    <property type="match status" value="1"/>
</dbReference>
<feature type="compositionally biased region" description="Low complexity" evidence="2">
    <location>
        <begin position="1762"/>
        <end position="1778"/>
    </location>
</feature>
<dbReference type="Pfam" id="PF25372">
    <property type="entry name" value="DUF7885"/>
    <property type="match status" value="1"/>
</dbReference>
<dbReference type="PROSITE" id="PS50222">
    <property type="entry name" value="EF_HAND_2"/>
    <property type="match status" value="7"/>
</dbReference>
<dbReference type="Pfam" id="PF13499">
    <property type="entry name" value="EF-hand_7"/>
    <property type="match status" value="2"/>
</dbReference>
<reference evidence="5" key="1">
    <citation type="journal article" date="2010" name="Genome Biol.">
        <title>Genome sequence of the necrotrophic plant pathogen Pythium ultimum reveals original pathogenicity mechanisms and effector repertoire.</title>
        <authorList>
            <person name="Levesque C.A."/>
            <person name="Brouwer H."/>
            <person name="Cano L."/>
            <person name="Hamilton J.P."/>
            <person name="Holt C."/>
            <person name="Huitema E."/>
            <person name="Raffaele S."/>
            <person name="Robideau G.P."/>
            <person name="Thines M."/>
            <person name="Win J."/>
            <person name="Zerillo M.M."/>
            <person name="Beakes G.W."/>
            <person name="Boore J.L."/>
            <person name="Busam D."/>
            <person name="Dumas B."/>
            <person name="Ferriera S."/>
            <person name="Fuerstenberg S.I."/>
            <person name="Gachon C.M."/>
            <person name="Gaulin E."/>
            <person name="Govers F."/>
            <person name="Grenville-Briggs L."/>
            <person name="Horner N."/>
            <person name="Hostetler J."/>
            <person name="Jiang R.H."/>
            <person name="Johnson J."/>
            <person name="Krajaejun T."/>
            <person name="Lin H."/>
            <person name="Meijer H.J."/>
            <person name="Moore B."/>
            <person name="Morris P."/>
            <person name="Phuntmart V."/>
            <person name="Puiu D."/>
            <person name="Shetty J."/>
            <person name="Stajich J.E."/>
            <person name="Tripathy S."/>
            <person name="Wawra S."/>
            <person name="van West P."/>
            <person name="Whitty B.R."/>
            <person name="Coutinho P.M."/>
            <person name="Henrissat B."/>
            <person name="Martin F."/>
            <person name="Thomas P.D."/>
            <person name="Tyler B.M."/>
            <person name="De Vries R.P."/>
            <person name="Kamoun S."/>
            <person name="Yandell M."/>
            <person name="Tisserat N."/>
            <person name="Buell C.R."/>
        </authorList>
    </citation>
    <scope>NUCLEOTIDE SEQUENCE</scope>
    <source>
        <strain evidence="5">DAOM:BR144</strain>
    </source>
</reference>
<feature type="region of interest" description="Disordered" evidence="2">
    <location>
        <begin position="1"/>
        <end position="81"/>
    </location>
</feature>
<feature type="compositionally biased region" description="Basic and acidic residues" evidence="2">
    <location>
        <begin position="46"/>
        <end position="62"/>
    </location>
</feature>
<dbReference type="SUPFAM" id="SSF47473">
    <property type="entry name" value="EF-hand"/>
    <property type="match status" value="4"/>
</dbReference>
<sequence>MRNPTRPVLYRATAGSMAPSIRNKQLRRKPAPSLSSLVGRTTTRNQQEDQERDHHVEEDGSRSRNGGGAEKRSQRQLSAGKRLSEMDISTVPRDVIFVDFHCLKYRRHVNLSGWNASDASLQLLRNGTFETLTLDDCGHVTAHGFKSSIDGRVAASMKAISLQRCQALNTTIIETFPDALIEVNLSYCEWADDHALRTLAKHCHLLTTVAVCHCKRVTDYGIAAFPDSSTKPALTNIDISHCTKITDVGILALLTKALKLEVLVAAGLTMVEGLNMQGLVRTSNSLESLNFSSNSRMQYMTMVHLIRVYANTKLTDLNLSYCTQVTDDTLVALGRHCPNLRTLRIASCPMVSDHGVQRLVEFVPGESEDTADFMENESAASRCVQLQTLDLTGCFQLTDVALSAIGQKCSSLQVLLIDGVRRLTALGLRVITEHCVQLHTLSWSGILIRSSMTVDVDGIDIHIVLGMARVNISSRPGTMDASVIRRSSVLMTTIPSQSFNHAGALRAGYNDAQWDDVDEDDDHLMNLTLDGVKEGPYMLCKHADDLLGHRARQVFREKASSMRGENSIYYYLKQLMKKFGSTNAHAKKKAGSVNEPEQLELEAHAFRKLISSDPAFECAISSDQVDALFHRIEQDHQQVIRHQDFVEFCLLDHNQLKLLRKLRLTDNELADTFKRLARAGSTELAPELFHSAISRELDVVLTSGEIGYLMHVMDYDKDGIVKVSDFEVFVKDDKAALELVHPTRENAVVDIKISIHEADEITNRREGYSQLFPKLQDDSTAVPPMHLWLKTALREDGKAAISNIRYAASSRETDLVAKGFTCLKQDINRNGSFGKHKYIWVSHAPSNVQTVSEIIGLALTCGDLSDKNDARLWLPPHRGFKLIPGNLNEKSAKVGVFLWVRRRRLISAHDLVDLHIDQTLISPRSKSSLRLHIDDLEEHVRKTLRRNCPLDQDGALNFGRLFDEFDTKKTRGISKQVALVGIESFGIKMVKKDFALVWQRMNPFSKKQIDTLMFAQFLELNDSEIDDVVNTLQRSMTTRFGYSVPNYRLIFQSYNSLNDGKLSRSDFQRIFATNQLNFTNSELSKVMQRFDVNKDGVVDYTDFLRYVTGICDASSRIAGRIFDAAEEIRTWAIEKQNRKMAKDGNIDSTAAWKCLKLKHGLLETASLDHILRQRNARLDSEKLQSLKVLMAPATNGEVNQVTFHAFVNHFPKKIATMVYDLKKIIGPVPEENKPDVMFDRLNVEGNGKLSLVNFAKQVNALAMEKNANVTDLKDFVYVVEWTGANCGGDGAVLIDRFVATIRENQERRNMKNEFVTHYDSPQFLEGVQLLRDEIKKCAKTLDGKFNFLIPFRQFDKDNSGQIMLSEFEAAIRELGVDKYLSDQEIKSLMRRFDPNSSGAIDYDEFLRFNLAESTSTSSRKLCISPVMDPAVHHILEDIIIHERLSSTNAVAFCSSLKRMFGIIDKETTGFVPNERFVLTLREMGITVPQSEMGILVHAFAGEDDNSVSEVHYLHFCDLLLEICAQEDDGSLSRSGGPPATELLDILMKLYNEFQEVKRKAQQAGYADFDFYRAFGIDKDTKESLFISAEEFKEVLWVAGVRHPYLREELEAIISCFQVHQRSGFNVAMFCKFLQKGPSALFVGNSGSLDVFITRLQDQLKTYLSTGKDAEDRLLRLFAECDEDASGAISHEEFIKLLQIAGFRHYLSLEDEKLLLKFLDANGDGFIVYSEFLDFAKHADEKLNTVVANDQPSLESPAPSPTKSVPSPVRPVGSPSPSRESSKGKPTNPNKPESAPYAMLVARIWKLNQKLRPEFPFEKYFNKYRIQDNKTFVKKRVFDKIIDKFLTKLTDTRVTYNMHEMDVDLLTHAYGPRDDTIVNYSLFLKDMATAQARTLSEKQNKGTFEDYSSDSSSDEDELSCSSDDDDESRSKKKQMQLSVLLGDAVKRVRKSKSDLDLLQSDLKALMADWGKRKKRDHVSEHKVYKVLTKLAIRLRKKEADLLLSSIAVESNGRTVYDSAKLFKLIGDAVHVASGGNASTKQASDNAAGGSAKPEPADVNGPPPPPSLSPALAERIYRCFLNAAQKNISGRKLLEKCDVNKTGAVTLLEFQTVLRLMGCTLRENEVDEIKKVLGNDKNSQISYIALVQQISKLQQQMQKAASTVIDPGNSYHPSPTSNKAPRKPTPPPLSHTPSHAPAAVKSPPSRPEPATRAMMAREDMMRADSFLRPFFVDLLHTRSITCETVLQHFEAYDGKGSGFVSTDAFHAVMRKLDIWLPEEVSSTVSTRFTSFSGDKFDYIDFCQVVTPQTLDAEIASQAGHRAFVSTPSSLASAAPKLPQPSMQLATQDPPKVPDGRESVAVPIFHRKQFASDHSAKFERSSVSLPSLDNDSNSKPEQQRTRPTPVCEICATQNPASVEYELLLQCSTCGFRNKPSTSMCDLCSVPLHATRSPGPEQKSSGQSNVSSSARAPSNAIPQLQFPPKVSYDEGWIT</sequence>
<feature type="region of interest" description="Disordered" evidence="2">
    <location>
        <begin position="2329"/>
        <end position="2354"/>
    </location>
</feature>
<feature type="domain" description="EF-hand" evidence="3">
    <location>
        <begin position="1380"/>
        <end position="1415"/>
    </location>
</feature>
<feature type="region of interest" description="Disordered" evidence="2">
    <location>
        <begin position="1899"/>
        <end position="1932"/>
    </location>
</feature>